<dbReference type="GO" id="GO:0016616">
    <property type="term" value="F:oxidoreductase activity, acting on the CH-OH group of donors, NAD or NADP as acceptor"/>
    <property type="evidence" value="ECO:0007669"/>
    <property type="project" value="UniProtKB-ARBA"/>
</dbReference>
<sequence length="283" mass="31621">MQTITLNNGVKMPQLGLGVFQILDSNEAQQTVLTAIKHGYRLFDTAAAYHNEAAVGEALKASGVPREELFITSKLWIQDMTYEGAKDGLQRALDLLQLDYIDLYLLHQPIGDIYGAWRALEEAYRAGKIRAIGVSNFTAGKLAEFELFTDVKPAVNQVDLNVFNQQPDDLKFMQDRHIQPEAWGPFAEGKHGIFTDPTLTKIGQQYGKTPAQVALRWLLQRGVVVIPKSTHEPRMVENMAVFDFTLTDADMAAIEAINLNASTIDHEVTPALIDRFLTIRVHD</sequence>
<dbReference type="Gene3D" id="3.20.20.100">
    <property type="entry name" value="NADP-dependent oxidoreductase domain"/>
    <property type="match status" value="1"/>
</dbReference>
<feature type="active site" description="Proton donor" evidence="4">
    <location>
        <position position="49"/>
    </location>
</feature>
<dbReference type="OrthoDB" id="9804790at2"/>
<dbReference type="AlphaFoldDB" id="A0A0R2EUM1"/>
<organism evidence="8 9">
    <name type="scientific">Secundilactobacillus similis DSM 23365 = JCM 2765</name>
    <dbReference type="NCBI Taxonomy" id="1423804"/>
    <lineage>
        <taxon>Bacteria</taxon>
        <taxon>Bacillati</taxon>
        <taxon>Bacillota</taxon>
        <taxon>Bacilli</taxon>
        <taxon>Lactobacillales</taxon>
        <taxon>Lactobacillaceae</taxon>
        <taxon>Secundilactobacillus</taxon>
    </lineage>
</organism>
<evidence type="ECO:0000259" key="7">
    <source>
        <dbReference type="Pfam" id="PF00248"/>
    </source>
</evidence>
<dbReference type="FunFam" id="3.20.20.100:FF:000015">
    <property type="entry name" value="Oxidoreductase, aldo/keto reductase family"/>
    <property type="match status" value="1"/>
</dbReference>
<keyword evidence="2" id="KW-0521">NADP</keyword>
<dbReference type="EMBL" id="AYZM01000138">
    <property type="protein sequence ID" value="KRN19286.1"/>
    <property type="molecule type" value="Genomic_DNA"/>
</dbReference>
<dbReference type="PIRSF" id="PIRSF000097">
    <property type="entry name" value="AKR"/>
    <property type="match status" value="1"/>
</dbReference>
<dbReference type="RefSeq" id="WP_057152174.1">
    <property type="nucleotide sequence ID" value="NZ_AYZM01000138.1"/>
</dbReference>
<dbReference type="Proteomes" id="UP000051442">
    <property type="component" value="Unassembled WGS sequence"/>
</dbReference>
<dbReference type="PANTHER" id="PTHR43827:SF3">
    <property type="entry name" value="NADP-DEPENDENT OXIDOREDUCTASE DOMAIN-CONTAINING PROTEIN"/>
    <property type="match status" value="1"/>
</dbReference>
<evidence type="ECO:0000313" key="9">
    <source>
        <dbReference type="Proteomes" id="UP000051442"/>
    </source>
</evidence>
<comment type="similarity">
    <text evidence="1">Belongs to the aldo/keto reductase family.</text>
</comment>
<dbReference type="PROSITE" id="PS00798">
    <property type="entry name" value="ALDOKETO_REDUCTASE_1"/>
    <property type="match status" value="1"/>
</dbReference>
<dbReference type="STRING" id="1423804.FD14_GL001695"/>
<evidence type="ECO:0000256" key="4">
    <source>
        <dbReference type="PIRSR" id="PIRSR000097-1"/>
    </source>
</evidence>
<keyword evidence="3" id="KW-0560">Oxidoreductase</keyword>
<comment type="caution">
    <text evidence="8">The sequence shown here is derived from an EMBL/GenBank/DDBJ whole genome shotgun (WGS) entry which is preliminary data.</text>
</comment>
<evidence type="ECO:0000256" key="1">
    <source>
        <dbReference type="ARBA" id="ARBA00007905"/>
    </source>
</evidence>
<dbReference type="PROSITE" id="PS00062">
    <property type="entry name" value="ALDOKETO_REDUCTASE_2"/>
    <property type="match status" value="1"/>
</dbReference>
<keyword evidence="9" id="KW-1185">Reference proteome</keyword>
<dbReference type="PANTHER" id="PTHR43827">
    <property type="entry name" value="2,5-DIKETO-D-GLUCONIC ACID REDUCTASE"/>
    <property type="match status" value="1"/>
</dbReference>
<dbReference type="SUPFAM" id="SSF51430">
    <property type="entry name" value="NAD(P)-linked oxidoreductase"/>
    <property type="match status" value="1"/>
</dbReference>
<name>A0A0R2EUM1_9LACO</name>
<dbReference type="PATRIC" id="fig|1423804.4.peg.1834"/>
<gene>
    <name evidence="8" type="ORF">FD14_GL001695</name>
</gene>
<feature type="site" description="Lowers pKa of active site Tyr" evidence="6">
    <location>
        <position position="74"/>
    </location>
</feature>
<accession>A0A0R2EUM1</accession>
<feature type="domain" description="NADP-dependent oxidoreductase" evidence="7">
    <location>
        <begin position="23"/>
        <end position="258"/>
    </location>
</feature>
<dbReference type="Pfam" id="PF00248">
    <property type="entry name" value="Aldo_ket_red"/>
    <property type="match status" value="1"/>
</dbReference>
<reference evidence="8 9" key="1">
    <citation type="journal article" date="2015" name="Genome Announc.">
        <title>Expanding the biotechnology potential of lactobacilli through comparative genomics of 213 strains and associated genera.</title>
        <authorList>
            <person name="Sun Z."/>
            <person name="Harris H.M."/>
            <person name="McCann A."/>
            <person name="Guo C."/>
            <person name="Argimon S."/>
            <person name="Zhang W."/>
            <person name="Yang X."/>
            <person name="Jeffery I.B."/>
            <person name="Cooney J.C."/>
            <person name="Kagawa T.F."/>
            <person name="Liu W."/>
            <person name="Song Y."/>
            <person name="Salvetti E."/>
            <person name="Wrobel A."/>
            <person name="Rasinkangas P."/>
            <person name="Parkhill J."/>
            <person name="Rea M.C."/>
            <person name="O'Sullivan O."/>
            <person name="Ritari J."/>
            <person name="Douillard F.P."/>
            <person name="Paul Ross R."/>
            <person name="Yang R."/>
            <person name="Briner A.E."/>
            <person name="Felis G.E."/>
            <person name="de Vos W.M."/>
            <person name="Barrangou R."/>
            <person name="Klaenhammer T.R."/>
            <person name="Caufield P.W."/>
            <person name="Cui Y."/>
            <person name="Zhang H."/>
            <person name="O'Toole P.W."/>
        </authorList>
    </citation>
    <scope>NUCLEOTIDE SEQUENCE [LARGE SCALE GENOMIC DNA]</scope>
    <source>
        <strain evidence="8 9">DSM 23365</strain>
    </source>
</reference>
<evidence type="ECO:0000256" key="5">
    <source>
        <dbReference type="PIRSR" id="PIRSR000097-2"/>
    </source>
</evidence>
<dbReference type="InterPro" id="IPR036812">
    <property type="entry name" value="NAD(P)_OxRdtase_dom_sf"/>
</dbReference>
<dbReference type="InterPro" id="IPR020471">
    <property type="entry name" value="AKR"/>
</dbReference>
<evidence type="ECO:0000256" key="6">
    <source>
        <dbReference type="PIRSR" id="PIRSR000097-3"/>
    </source>
</evidence>
<dbReference type="InterPro" id="IPR018170">
    <property type="entry name" value="Aldo/ket_reductase_CS"/>
</dbReference>
<proteinExistence type="inferred from homology"/>
<dbReference type="PROSITE" id="PS00063">
    <property type="entry name" value="ALDOKETO_REDUCTASE_3"/>
    <property type="match status" value="1"/>
</dbReference>
<protein>
    <submittedName>
        <fullName evidence="8">Aldo keto reductase</fullName>
    </submittedName>
</protein>
<dbReference type="PRINTS" id="PR00069">
    <property type="entry name" value="ALDKETRDTASE"/>
</dbReference>
<evidence type="ECO:0000256" key="3">
    <source>
        <dbReference type="ARBA" id="ARBA00023002"/>
    </source>
</evidence>
<dbReference type="InterPro" id="IPR023210">
    <property type="entry name" value="NADP_OxRdtase_dom"/>
</dbReference>
<dbReference type="CDD" id="cd19133">
    <property type="entry name" value="AKR_AKR5F1"/>
    <property type="match status" value="1"/>
</dbReference>
<feature type="binding site" evidence="5">
    <location>
        <position position="107"/>
    </location>
    <ligand>
        <name>substrate</name>
    </ligand>
</feature>
<evidence type="ECO:0000256" key="2">
    <source>
        <dbReference type="ARBA" id="ARBA00022857"/>
    </source>
</evidence>
<evidence type="ECO:0000313" key="8">
    <source>
        <dbReference type="EMBL" id="KRN19286.1"/>
    </source>
</evidence>